<evidence type="ECO:0000256" key="2">
    <source>
        <dbReference type="ARBA" id="ARBA00006555"/>
    </source>
</evidence>
<keyword evidence="5" id="KW-0997">Cell inner membrane</keyword>
<reference evidence="12 13" key="1">
    <citation type="submission" date="2006-02" db="EMBL/GenBank/DDBJ databases">
        <authorList>
            <person name="Pinhassi J."/>
            <person name="Pedros-Alio C."/>
            <person name="Ferriera S."/>
            <person name="Johnson J."/>
            <person name="Kravitz S."/>
            <person name="Halpern A."/>
            <person name="Remington K."/>
            <person name="Beeson K."/>
            <person name="Tran B."/>
            <person name="Rogers Y.-H."/>
            <person name="Friedman R."/>
            <person name="Venter J.C."/>
        </authorList>
    </citation>
    <scope>NUCLEOTIDE SEQUENCE [LARGE SCALE GENOMIC DNA]</scope>
    <source>
        <strain evidence="12 13">MED297</strain>
    </source>
</reference>
<keyword evidence="9 10" id="KW-0472">Membrane</keyword>
<dbReference type="GO" id="GO:0015031">
    <property type="term" value="P:protein transport"/>
    <property type="evidence" value="ECO:0007669"/>
    <property type="project" value="UniProtKB-KW"/>
</dbReference>
<keyword evidence="8 10" id="KW-1133">Transmembrane helix</keyword>
<comment type="similarity">
    <text evidence="2">Belongs to the TonB family.</text>
</comment>
<protein>
    <recommendedName>
        <fullName evidence="11">TonB C-terminal domain-containing protein</fullName>
    </recommendedName>
</protein>
<dbReference type="Pfam" id="PF03544">
    <property type="entry name" value="TonB_C"/>
    <property type="match status" value="1"/>
</dbReference>
<keyword evidence="6 10" id="KW-0812">Transmembrane</keyword>
<dbReference type="PANTHER" id="PTHR33446">
    <property type="entry name" value="PROTEIN TONB-RELATED"/>
    <property type="match status" value="1"/>
</dbReference>
<gene>
    <name evidence="12" type="ORF">MED297_04824</name>
</gene>
<dbReference type="EMBL" id="AAOE01000028">
    <property type="protein sequence ID" value="EAR07945.1"/>
    <property type="molecule type" value="Genomic_DNA"/>
</dbReference>
<dbReference type="GO" id="GO:0098797">
    <property type="term" value="C:plasma membrane protein complex"/>
    <property type="evidence" value="ECO:0007669"/>
    <property type="project" value="TreeGrafter"/>
</dbReference>
<dbReference type="Gene3D" id="3.30.1150.10">
    <property type="match status" value="1"/>
</dbReference>
<dbReference type="InterPro" id="IPR051045">
    <property type="entry name" value="TonB-dependent_transducer"/>
</dbReference>
<evidence type="ECO:0000256" key="6">
    <source>
        <dbReference type="ARBA" id="ARBA00022692"/>
    </source>
</evidence>
<keyword evidence="4" id="KW-1003">Cell membrane</keyword>
<dbReference type="AlphaFoldDB" id="A4BIS8"/>
<dbReference type="Proteomes" id="UP000005953">
    <property type="component" value="Unassembled WGS sequence"/>
</dbReference>
<dbReference type="InterPro" id="IPR037682">
    <property type="entry name" value="TonB_C"/>
</dbReference>
<name>A4BIS8_9GAMM</name>
<dbReference type="SUPFAM" id="SSF74653">
    <property type="entry name" value="TolA/TonB C-terminal domain"/>
    <property type="match status" value="1"/>
</dbReference>
<evidence type="ECO:0000256" key="3">
    <source>
        <dbReference type="ARBA" id="ARBA00022448"/>
    </source>
</evidence>
<accession>A4BIS8</accession>
<keyword evidence="7" id="KW-0653">Protein transport</keyword>
<organism evidence="12 13">
    <name type="scientific">Reinekea blandensis MED297</name>
    <dbReference type="NCBI Taxonomy" id="314283"/>
    <lineage>
        <taxon>Bacteria</taxon>
        <taxon>Pseudomonadati</taxon>
        <taxon>Pseudomonadota</taxon>
        <taxon>Gammaproteobacteria</taxon>
        <taxon>Oceanospirillales</taxon>
        <taxon>Saccharospirillaceae</taxon>
        <taxon>Reinekea</taxon>
    </lineage>
</organism>
<dbReference type="NCBIfam" id="TIGR01352">
    <property type="entry name" value="tonB_Cterm"/>
    <property type="match status" value="1"/>
</dbReference>
<evidence type="ECO:0000313" key="13">
    <source>
        <dbReference type="Proteomes" id="UP000005953"/>
    </source>
</evidence>
<dbReference type="PANTHER" id="PTHR33446:SF11">
    <property type="entry name" value="TONB3"/>
    <property type="match status" value="1"/>
</dbReference>
<evidence type="ECO:0000256" key="4">
    <source>
        <dbReference type="ARBA" id="ARBA00022475"/>
    </source>
</evidence>
<evidence type="ECO:0000256" key="7">
    <source>
        <dbReference type="ARBA" id="ARBA00022927"/>
    </source>
</evidence>
<evidence type="ECO:0000256" key="8">
    <source>
        <dbReference type="ARBA" id="ARBA00022989"/>
    </source>
</evidence>
<feature type="transmembrane region" description="Helical" evidence="10">
    <location>
        <begin position="14"/>
        <end position="34"/>
    </location>
</feature>
<dbReference type="GO" id="GO:0055085">
    <property type="term" value="P:transmembrane transport"/>
    <property type="evidence" value="ECO:0007669"/>
    <property type="project" value="InterPro"/>
</dbReference>
<evidence type="ECO:0000256" key="1">
    <source>
        <dbReference type="ARBA" id="ARBA00004383"/>
    </source>
</evidence>
<dbReference type="GO" id="GO:0031992">
    <property type="term" value="F:energy transducer activity"/>
    <property type="evidence" value="ECO:0007669"/>
    <property type="project" value="TreeGrafter"/>
</dbReference>
<dbReference type="RefSeq" id="WP_008047952.1">
    <property type="nucleotide sequence ID" value="NZ_CH724154.1"/>
</dbReference>
<proteinExistence type="inferred from homology"/>
<dbReference type="PROSITE" id="PS52015">
    <property type="entry name" value="TONB_CTD"/>
    <property type="match status" value="1"/>
</dbReference>
<dbReference type="STRING" id="314283.MED297_04824"/>
<keyword evidence="3" id="KW-0813">Transport</keyword>
<evidence type="ECO:0000256" key="10">
    <source>
        <dbReference type="SAM" id="Phobius"/>
    </source>
</evidence>
<dbReference type="HOGENOM" id="CLU_052089_0_0_6"/>
<comment type="caution">
    <text evidence="12">The sequence shown here is derived from an EMBL/GenBank/DDBJ whole genome shotgun (WGS) entry which is preliminary data.</text>
</comment>
<feature type="domain" description="TonB C-terminal" evidence="11">
    <location>
        <begin position="195"/>
        <end position="294"/>
    </location>
</feature>
<evidence type="ECO:0000313" key="12">
    <source>
        <dbReference type="EMBL" id="EAR07945.1"/>
    </source>
</evidence>
<evidence type="ECO:0000256" key="5">
    <source>
        <dbReference type="ARBA" id="ARBA00022519"/>
    </source>
</evidence>
<dbReference type="InterPro" id="IPR006260">
    <property type="entry name" value="TonB/TolA_C"/>
</dbReference>
<evidence type="ECO:0000256" key="9">
    <source>
        <dbReference type="ARBA" id="ARBA00023136"/>
    </source>
</evidence>
<sequence>MSQTTARVSDSDRLSFTIFLALALHAIIIFGISFTSELNRTTSPTLDVTLSLHKSDAQVSEEEADFLADADQQGSGTLEEAALLKTTEQSEIEENQIFHTTPTVQQIRFSDLRANNDRIIATQSNSSFDALTQSSDDGSMQDAVDAEEAVILNNITDVATLKALLDESRQNYAKRPRVRTLTAVSTKRAIDARYIYDWLQKVERIGNQNYPEGARSQRLSGAVRLAVAINSDGTLNSVQVTGSSGYSILDQAAKQIVYLAAPFDEFDAEMLEEYDVLEIIRTWQFRTDNSFGLADG</sequence>
<evidence type="ECO:0000259" key="11">
    <source>
        <dbReference type="PROSITE" id="PS52015"/>
    </source>
</evidence>
<dbReference type="OrthoDB" id="9803361at2"/>
<keyword evidence="13" id="KW-1185">Reference proteome</keyword>
<comment type="subcellular location">
    <subcellularLocation>
        <location evidence="1">Cell inner membrane</location>
        <topology evidence="1">Single-pass membrane protein</topology>
        <orientation evidence="1">Periplasmic side</orientation>
    </subcellularLocation>
</comment>